<evidence type="ECO:0008006" key="3">
    <source>
        <dbReference type="Google" id="ProtNLM"/>
    </source>
</evidence>
<evidence type="ECO:0000313" key="1">
    <source>
        <dbReference type="EMBL" id="GAA1146994.1"/>
    </source>
</evidence>
<dbReference type="RefSeq" id="WP_343908130.1">
    <property type="nucleotide sequence ID" value="NZ_BAAAJE010000014.1"/>
</dbReference>
<organism evidence="1 2">
    <name type="scientific">Nocardioides aquiterrae</name>
    <dbReference type="NCBI Taxonomy" id="203799"/>
    <lineage>
        <taxon>Bacteria</taxon>
        <taxon>Bacillati</taxon>
        <taxon>Actinomycetota</taxon>
        <taxon>Actinomycetes</taxon>
        <taxon>Propionibacteriales</taxon>
        <taxon>Nocardioidaceae</taxon>
        <taxon>Nocardioides</taxon>
    </lineage>
</organism>
<dbReference type="PROSITE" id="PS51257">
    <property type="entry name" value="PROKAR_LIPOPROTEIN"/>
    <property type="match status" value="1"/>
</dbReference>
<dbReference type="Proteomes" id="UP001499979">
    <property type="component" value="Unassembled WGS sequence"/>
</dbReference>
<sequence length="64" mass="6615">MPSLQRRIIAGGAALVAACAVRGEAEHDDAEATWSGHGYAGTWAIKSSETCEGTTLLQVAATKQ</sequence>
<gene>
    <name evidence="1" type="ORF">GCM10009606_27330</name>
</gene>
<keyword evidence="2" id="KW-1185">Reference proteome</keyword>
<name>A0ABN1UEE9_9ACTN</name>
<comment type="caution">
    <text evidence="1">The sequence shown here is derived from an EMBL/GenBank/DDBJ whole genome shotgun (WGS) entry which is preliminary data.</text>
</comment>
<accession>A0ABN1UEE9</accession>
<reference evidence="1 2" key="1">
    <citation type="journal article" date="2019" name="Int. J. Syst. Evol. Microbiol.">
        <title>The Global Catalogue of Microorganisms (GCM) 10K type strain sequencing project: providing services to taxonomists for standard genome sequencing and annotation.</title>
        <authorList>
            <consortium name="The Broad Institute Genomics Platform"/>
            <consortium name="The Broad Institute Genome Sequencing Center for Infectious Disease"/>
            <person name="Wu L."/>
            <person name="Ma J."/>
        </authorList>
    </citation>
    <scope>NUCLEOTIDE SEQUENCE [LARGE SCALE GENOMIC DNA]</scope>
    <source>
        <strain evidence="1 2">JCM 11813</strain>
    </source>
</reference>
<dbReference type="EMBL" id="BAAAJE010000014">
    <property type="protein sequence ID" value="GAA1146994.1"/>
    <property type="molecule type" value="Genomic_DNA"/>
</dbReference>
<evidence type="ECO:0000313" key="2">
    <source>
        <dbReference type="Proteomes" id="UP001499979"/>
    </source>
</evidence>
<proteinExistence type="predicted"/>
<protein>
    <recommendedName>
        <fullName evidence="3">Lipoprotein</fullName>
    </recommendedName>
</protein>